<dbReference type="Gene3D" id="3.30.70.100">
    <property type="match status" value="2"/>
</dbReference>
<dbReference type="AlphaFoldDB" id="A0A5E4RG20"/>
<dbReference type="InterPro" id="IPR012577">
    <property type="entry name" value="NIPSNAP"/>
</dbReference>
<evidence type="ECO:0000256" key="1">
    <source>
        <dbReference type="ARBA" id="ARBA00005291"/>
    </source>
</evidence>
<dbReference type="InterPro" id="IPR011008">
    <property type="entry name" value="Dimeric_a/b-barrel"/>
</dbReference>
<feature type="domain" description="NIPSNAP" evidence="2">
    <location>
        <begin position="4"/>
        <end position="99"/>
    </location>
</feature>
<dbReference type="RefSeq" id="WP_150587439.1">
    <property type="nucleotide sequence ID" value="NZ_CABPSH010000001.1"/>
</dbReference>
<dbReference type="PANTHER" id="PTHR21017:SF17">
    <property type="entry name" value="PROTEIN NIPSNAP"/>
    <property type="match status" value="1"/>
</dbReference>
<dbReference type="Proteomes" id="UP000400981">
    <property type="component" value="Unassembled WGS sequence"/>
</dbReference>
<dbReference type="EMBL" id="CABPSH010000001">
    <property type="protein sequence ID" value="VVD61474.1"/>
    <property type="molecule type" value="Genomic_DNA"/>
</dbReference>
<organism evidence="3 4">
    <name type="scientific">Pandoraea eparura</name>
    <dbReference type="NCBI Taxonomy" id="2508291"/>
    <lineage>
        <taxon>Bacteria</taxon>
        <taxon>Pseudomonadati</taxon>
        <taxon>Pseudomonadota</taxon>
        <taxon>Betaproteobacteria</taxon>
        <taxon>Burkholderiales</taxon>
        <taxon>Burkholderiaceae</taxon>
        <taxon>Pandoraea</taxon>
    </lineage>
</organism>
<protein>
    <submittedName>
        <fullName evidence="3">NIPSNAP domain containing protein</fullName>
    </submittedName>
</protein>
<accession>A0A5E4RG20</accession>
<comment type="similarity">
    <text evidence="1">Belongs to the NipSnap family.</text>
</comment>
<sequence>MLIEHRTYTLRPGATERFWATQQARGEHALRPLLERLIGAFAARSGASDQITSLYRYDSFDDWHTRLFGVYGNELLQPYFRAVRPLIVQQESQFLVPAPLPELTPLWGNGRDALPGADAPLGRRRKPEVVEQTTLTFTPGGVPACWEAVGRFELHDDAAVMTGLLGAFGSIAGALNQIRIYRCLPDAAAWAAHRTALGGSPRWRSFLEALAPFAIRCDYQWLAPSPVPDMSPLFAPD</sequence>
<evidence type="ECO:0000259" key="2">
    <source>
        <dbReference type="Pfam" id="PF07978"/>
    </source>
</evidence>
<keyword evidence="4" id="KW-1185">Reference proteome</keyword>
<gene>
    <name evidence="3" type="ORF">PEP31012_00124</name>
</gene>
<dbReference type="PANTHER" id="PTHR21017">
    <property type="entry name" value="NIPSNAP-RELATED"/>
    <property type="match status" value="1"/>
</dbReference>
<reference evidence="3 4" key="1">
    <citation type="submission" date="2019-08" db="EMBL/GenBank/DDBJ databases">
        <authorList>
            <person name="Peeters C."/>
        </authorList>
    </citation>
    <scope>NUCLEOTIDE SEQUENCE [LARGE SCALE GENOMIC DNA]</scope>
    <source>
        <strain evidence="3 4">LMG 31012</strain>
    </source>
</reference>
<dbReference type="SUPFAM" id="SSF54909">
    <property type="entry name" value="Dimeric alpha+beta barrel"/>
    <property type="match status" value="2"/>
</dbReference>
<name>A0A5E4RG20_9BURK</name>
<dbReference type="Pfam" id="PF07978">
    <property type="entry name" value="NIPSNAP"/>
    <property type="match status" value="1"/>
</dbReference>
<dbReference type="OrthoDB" id="8905985at2"/>
<proteinExistence type="inferred from homology"/>
<evidence type="ECO:0000313" key="4">
    <source>
        <dbReference type="Proteomes" id="UP000400981"/>
    </source>
</evidence>
<dbReference type="InterPro" id="IPR051557">
    <property type="entry name" value="NipSnap_domain"/>
</dbReference>
<evidence type="ECO:0000313" key="3">
    <source>
        <dbReference type="EMBL" id="VVD61474.1"/>
    </source>
</evidence>